<evidence type="ECO:0000259" key="4">
    <source>
        <dbReference type="Pfam" id="PF13439"/>
    </source>
</evidence>
<proteinExistence type="predicted"/>
<dbReference type="Pfam" id="PF13439">
    <property type="entry name" value="Glyco_transf_4"/>
    <property type="match status" value="1"/>
</dbReference>
<comment type="caution">
    <text evidence="5">The sequence shown here is derived from an EMBL/GenBank/DDBJ whole genome shotgun (WGS) entry which is preliminary data.</text>
</comment>
<dbReference type="AlphaFoldDB" id="A0A1F5TMW4"/>
<dbReference type="Pfam" id="PF00534">
    <property type="entry name" value="Glycos_transf_1"/>
    <property type="match status" value="1"/>
</dbReference>
<evidence type="ECO:0008006" key="7">
    <source>
        <dbReference type="Google" id="ProtNLM"/>
    </source>
</evidence>
<sequence>MDNQKFKILSIGTDASTLDKDSRIARRVIDYGDLVDKYTIITPAEKEAKVDLSEKVTVFGVVGKNKIFKLFKVYVKAGKILQNEKYNIITVQDQYYLGFVAWLLSKKFKIGLEIQNHGFEKFSGIRKLIAKFIFPRASAVRTVSKRLKNRLIQEFGVKEEKITIVPVFFKPEEFLDTRCPIGHQVSKNSSDKFVFLTVGRLVPVKNIAMQIGAMAEILKARKDVELWIVGEGGLENNLKNLAKELNIEINIKFLGWQNDIASIYKRADVFLLTSHSEGWPVSIMEAAGYGLPVIMTDVGSAGELIINGKNGMVVPVNDGEALEAAMKKLMDDEGMRMYLGKNARKSVLGMPTKEETLRMHKKSFAKARI</sequence>
<keyword evidence="2" id="KW-0808">Transferase</keyword>
<evidence type="ECO:0000313" key="5">
    <source>
        <dbReference type="EMBL" id="OGF40119.1"/>
    </source>
</evidence>
<gene>
    <name evidence="5" type="ORF">A2531_05160</name>
</gene>
<dbReference type="PANTHER" id="PTHR12526">
    <property type="entry name" value="GLYCOSYLTRANSFERASE"/>
    <property type="match status" value="1"/>
</dbReference>
<keyword evidence="1" id="KW-0328">Glycosyltransferase</keyword>
<dbReference type="Proteomes" id="UP000177579">
    <property type="component" value="Unassembled WGS sequence"/>
</dbReference>
<evidence type="ECO:0000256" key="1">
    <source>
        <dbReference type="ARBA" id="ARBA00022676"/>
    </source>
</evidence>
<feature type="domain" description="Glycosyl transferase family 1" evidence="3">
    <location>
        <begin position="184"/>
        <end position="345"/>
    </location>
</feature>
<dbReference type="EMBL" id="MFGO01000036">
    <property type="protein sequence ID" value="OGF40119.1"/>
    <property type="molecule type" value="Genomic_DNA"/>
</dbReference>
<dbReference type="InterPro" id="IPR028098">
    <property type="entry name" value="Glyco_trans_4-like_N"/>
</dbReference>
<organism evidence="5 6">
    <name type="scientific">Candidatus Falkowbacteria bacterium RIFOXYD2_FULL_34_120</name>
    <dbReference type="NCBI Taxonomy" id="1798007"/>
    <lineage>
        <taxon>Bacteria</taxon>
        <taxon>Candidatus Falkowiibacteriota</taxon>
    </lineage>
</organism>
<dbReference type="Gene3D" id="3.40.50.2000">
    <property type="entry name" value="Glycogen Phosphorylase B"/>
    <property type="match status" value="2"/>
</dbReference>
<evidence type="ECO:0000259" key="3">
    <source>
        <dbReference type="Pfam" id="PF00534"/>
    </source>
</evidence>
<dbReference type="CDD" id="cd03801">
    <property type="entry name" value="GT4_PimA-like"/>
    <property type="match status" value="1"/>
</dbReference>
<dbReference type="PANTHER" id="PTHR12526:SF510">
    <property type="entry name" value="D-INOSITOL 3-PHOSPHATE GLYCOSYLTRANSFERASE"/>
    <property type="match status" value="1"/>
</dbReference>
<dbReference type="SUPFAM" id="SSF53756">
    <property type="entry name" value="UDP-Glycosyltransferase/glycogen phosphorylase"/>
    <property type="match status" value="1"/>
</dbReference>
<dbReference type="GO" id="GO:0016757">
    <property type="term" value="F:glycosyltransferase activity"/>
    <property type="evidence" value="ECO:0007669"/>
    <property type="project" value="UniProtKB-KW"/>
</dbReference>
<name>A0A1F5TMW4_9BACT</name>
<reference evidence="5 6" key="1">
    <citation type="journal article" date="2016" name="Nat. Commun.">
        <title>Thousands of microbial genomes shed light on interconnected biogeochemical processes in an aquifer system.</title>
        <authorList>
            <person name="Anantharaman K."/>
            <person name="Brown C.T."/>
            <person name="Hug L.A."/>
            <person name="Sharon I."/>
            <person name="Castelle C.J."/>
            <person name="Probst A.J."/>
            <person name="Thomas B.C."/>
            <person name="Singh A."/>
            <person name="Wilkins M.J."/>
            <person name="Karaoz U."/>
            <person name="Brodie E.L."/>
            <person name="Williams K.H."/>
            <person name="Hubbard S.S."/>
            <person name="Banfield J.F."/>
        </authorList>
    </citation>
    <scope>NUCLEOTIDE SEQUENCE [LARGE SCALE GENOMIC DNA]</scope>
</reference>
<feature type="domain" description="Glycosyltransferase subfamily 4-like N-terminal" evidence="4">
    <location>
        <begin position="39"/>
        <end position="166"/>
    </location>
</feature>
<evidence type="ECO:0000256" key="2">
    <source>
        <dbReference type="ARBA" id="ARBA00022679"/>
    </source>
</evidence>
<evidence type="ECO:0000313" key="6">
    <source>
        <dbReference type="Proteomes" id="UP000177579"/>
    </source>
</evidence>
<protein>
    <recommendedName>
        <fullName evidence="7">Glycosyl transferase family 1 domain-containing protein</fullName>
    </recommendedName>
</protein>
<dbReference type="InterPro" id="IPR001296">
    <property type="entry name" value="Glyco_trans_1"/>
</dbReference>
<accession>A0A1F5TMW4</accession>